<dbReference type="AlphaFoldDB" id="A0AAV2EZ22"/>
<accession>A0AAV2EZ22</accession>
<proteinExistence type="predicted"/>
<gene>
    <name evidence="1" type="ORF">LTRI10_LOCUS31351</name>
</gene>
<sequence length="120" mass="13748">MVKSVMVKLRHCIVFPLLKLKPRPCWKAPLWLPGYGRPAWSPSDCLSLVHAVHSQQKAWLWRAATWLGTIRQTLETHPLIKINHIGRKSNSKANWVARSCTKNQLPSEWLQVLDVVAPLL</sequence>
<evidence type="ECO:0008006" key="3">
    <source>
        <dbReference type="Google" id="ProtNLM"/>
    </source>
</evidence>
<organism evidence="1 2">
    <name type="scientific">Linum trigynum</name>
    <dbReference type="NCBI Taxonomy" id="586398"/>
    <lineage>
        <taxon>Eukaryota</taxon>
        <taxon>Viridiplantae</taxon>
        <taxon>Streptophyta</taxon>
        <taxon>Embryophyta</taxon>
        <taxon>Tracheophyta</taxon>
        <taxon>Spermatophyta</taxon>
        <taxon>Magnoliopsida</taxon>
        <taxon>eudicotyledons</taxon>
        <taxon>Gunneridae</taxon>
        <taxon>Pentapetalae</taxon>
        <taxon>rosids</taxon>
        <taxon>fabids</taxon>
        <taxon>Malpighiales</taxon>
        <taxon>Linaceae</taxon>
        <taxon>Linum</taxon>
    </lineage>
</organism>
<reference evidence="1 2" key="1">
    <citation type="submission" date="2024-04" db="EMBL/GenBank/DDBJ databases">
        <authorList>
            <person name="Fracassetti M."/>
        </authorList>
    </citation>
    <scope>NUCLEOTIDE SEQUENCE [LARGE SCALE GENOMIC DNA]</scope>
</reference>
<dbReference type="EMBL" id="OZ034818">
    <property type="protein sequence ID" value="CAL1390575.1"/>
    <property type="molecule type" value="Genomic_DNA"/>
</dbReference>
<protein>
    <recommendedName>
        <fullName evidence="3">RNase H type-1 domain-containing protein</fullName>
    </recommendedName>
</protein>
<evidence type="ECO:0000313" key="1">
    <source>
        <dbReference type="EMBL" id="CAL1390575.1"/>
    </source>
</evidence>
<name>A0AAV2EZ22_9ROSI</name>
<dbReference type="Proteomes" id="UP001497516">
    <property type="component" value="Chromosome 5"/>
</dbReference>
<evidence type="ECO:0000313" key="2">
    <source>
        <dbReference type="Proteomes" id="UP001497516"/>
    </source>
</evidence>
<keyword evidence="2" id="KW-1185">Reference proteome</keyword>